<protein>
    <submittedName>
        <fullName evidence="8">NAC domain-containing protein</fullName>
    </submittedName>
</protein>
<evidence type="ECO:0000256" key="6">
    <source>
        <dbReference type="SAM" id="MobiDB-lite"/>
    </source>
</evidence>
<reference evidence="8 9" key="1">
    <citation type="submission" date="2023-10" db="EMBL/GenBank/DDBJ databases">
        <title>Chromosome-scale genome assembly provides insights into flower coloration mechanisms of Canna indica.</title>
        <authorList>
            <person name="Li C."/>
        </authorList>
    </citation>
    <scope>NUCLEOTIDE SEQUENCE [LARGE SCALE GENOMIC DNA]</scope>
    <source>
        <tissue evidence="8">Flower</tissue>
    </source>
</reference>
<dbReference type="PANTHER" id="PTHR31989">
    <property type="entry name" value="NAC DOMAIN-CONTAINING PROTEIN 82-RELATED"/>
    <property type="match status" value="1"/>
</dbReference>
<comment type="subcellular location">
    <subcellularLocation>
        <location evidence="1">Nucleus</location>
    </subcellularLocation>
</comment>
<sequence length="402" mass="44394">MCPSVPESGRLGINIRSSDEELIRFLEGRRAGDPTPDNVITGVDPFSVEPWDSPENFWYLNKSASSGPEGECQIKVTKSKSGYWRRRDDAMIPMSTWGAGRKRTLEFYHGKAPFGERTGWMMLEYQAEVHTLHGCDHSKDNSSLCRIFQQNNGRALQGEQNYFAGPRDSDGEYVERVLLCLLEHEQRDLSSRNSAKSFQTVDEKGEGKSASSGRRLDEPVHEASVENMFEIYDLSNGEYLELNDIYSPETPASSDISSFMSVNSDEFFDPNEFLGVIESDHEVGVRQTNCKFSVCAPVKSSQVIISPPLPGSINGNGDLAIKDNNSASLVLKNEHASHLGDPSSSDGLWTNGKTSTASRPHGSKASQTSNILHRRGTLKGSGSNSVRNIAKIGKKYCCFVSF</sequence>
<gene>
    <name evidence="8" type="ORF">Cni_G01066</name>
</gene>
<dbReference type="Gene3D" id="2.170.150.80">
    <property type="entry name" value="NAC domain"/>
    <property type="match status" value="1"/>
</dbReference>
<proteinExistence type="predicted"/>
<evidence type="ECO:0000256" key="4">
    <source>
        <dbReference type="ARBA" id="ARBA00023163"/>
    </source>
</evidence>
<keyword evidence="2" id="KW-0805">Transcription regulation</keyword>
<keyword evidence="5" id="KW-0539">Nucleus</keyword>
<evidence type="ECO:0000256" key="1">
    <source>
        <dbReference type="ARBA" id="ARBA00004123"/>
    </source>
</evidence>
<feature type="region of interest" description="Disordered" evidence="6">
    <location>
        <begin position="191"/>
        <end position="218"/>
    </location>
</feature>
<dbReference type="AlphaFoldDB" id="A0AAQ3JPH0"/>
<evidence type="ECO:0000256" key="3">
    <source>
        <dbReference type="ARBA" id="ARBA00023125"/>
    </source>
</evidence>
<feature type="region of interest" description="Disordered" evidence="6">
    <location>
        <begin position="336"/>
        <end position="383"/>
    </location>
</feature>
<keyword evidence="4" id="KW-0804">Transcription</keyword>
<dbReference type="Pfam" id="PF02365">
    <property type="entry name" value="NAM"/>
    <property type="match status" value="1"/>
</dbReference>
<dbReference type="SUPFAM" id="SSF101941">
    <property type="entry name" value="NAC domain"/>
    <property type="match status" value="1"/>
</dbReference>
<keyword evidence="9" id="KW-1185">Reference proteome</keyword>
<dbReference type="InterPro" id="IPR036093">
    <property type="entry name" value="NAC_dom_sf"/>
</dbReference>
<dbReference type="Proteomes" id="UP001327560">
    <property type="component" value="Chromosome 1"/>
</dbReference>
<dbReference type="EMBL" id="CP136890">
    <property type="protein sequence ID" value="WOK92375.1"/>
    <property type="molecule type" value="Genomic_DNA"/>
</dbReference>
<evidence type="ECO:0000256" key="5">
    <source>
        <dbReference type="ARBA" id="ARBA00023242"/>
    </source>
</evidence>
<keyword evidence="3" id="KW-0238">DNA-binding</keyword>
<organism evidence="8 9">
    <name type="scientific">Canna indica</name>
    <name type="common">Indian-shot</name>
    <dbReference type="NCBI Taxonomy" id="4628"/>
    <lineage>
        <taxon>Eukaryota</taxon>
        <taxon>Viridiplantae</taxon>
        <taxon>Streptophyta</taxon>
        <taxon>Embryophyta</taxon>
        <taxon>Tracheophyta</taxon>
        <taxon>Spermatophyta</taxon>
        <taxon>Magnoliopsida</taxon>
        <taxon>Liliopsida</taxon>
        <taxon>Zingiberales</taxon>
        <taxon>Cannaceae</taxon>
        <taxon>Canna</taxon>
    </lineage>
</organism>
<evidence type="ECO:0000256" key="2">
    <source>
        <dbReference type="ARBA" id="ARBA00023015"/>
    </source>
</evidence>
<accession>A0AAQ3JPH0</accession>
<feature type="compositionally biased region" description="Polar residues" evidence="6">
    <location>
        <begin position="191"/>
        <end position="200"/>
    </location>
</feature>
<dbReference type="GO" id="GO:0005634">
    <property type="term" value="C:nucleus"/>
    <property type="evidence" value="ECO:0007669"/>
    <property type="project" value="UniProtKB-SubCell"/>
</dbReference>
<evidence type="ECO:0000313" key="9">
    <source>
        <dbReference type="Proteomes" id="UP001327560"/>
    </source>
</evidence>
<feature type="compositionally biased region" description="Polar residues" evidence="6">
    <location>
        <begin position="342"/>
        <end position="371"/>
    </location>
</feature>
<dbReference type="GO" id="GO:0003677">
    <property type="term" value="F:DNA binding"/>
    <property type="evidence" value="ECO:0007669"/>
    <property type="project" value="UniProtKB-KW"/>
</dbReference>
<evidence type="ECO:0000259" key="7">
    <source>
        <dbReference type="PROSITE" id="PS51005"/>
    </source>
</evidence>
<dbReference type="InterPro" id="IPR003441">
    <property type="entry name" value="NAC-dom"/>
</dbReference>
<name>A0AAQ3JPH0_9LILI</name>
<feature type="domain" description="NAC" evidence="7">
    <location>
        <begin position="9"/>
        <end position="150"/>
    </location>
</feature>
<evidence type="ECO:0000313" key="8">
    <source>
        <dbReference type="EMBL" id="WOK92375.1"/>
    </source>
</evidence>
<dbReference type="GO" id="GO:0006355">
    <property type="term" value="P:regulation of DNA-templated transcription"/>
    <property type="evidence" value="ECO:0007669"/>
    <property type="project" value="InterPro"/>
</dbReference>
<dbReference type="PROSITE" id="PS51005">
    <property type="entry name" value="NAC"/>
    <property type="match status" value="1"/>
</dbReference>